<dbReference type="PANTHER" id="PTHR13847">
    <property type="entry name" value="SARCOSINE DEHYDROGENASE-RELATED"/>
    <property type="match status" value="1"/>
</dbReference>
<evidence type="ECO:0000256" key="3">
    <source>
        <dbReference type="ARBA" id="ARBA00022630"/>
    </source>
</evidence>
<evidence type="ECO:0000256" key="5">
    <source>
        <dbReference type="ARBA" id="ARBA00023002"/>
    </source>
</evidence>
<evidence type="ECO:0000313" key="10">
    <source>
        <dbReference type="Proteomes" id="UP000093796"/>
    </source>
</evidence>
<dbReference type="GO" id="GO:0055130">
    <property type="term" value="P:D-alanine catabolic process"/>
    <property type="evidence" value="ECO:0007669"/>
    <property type="project" value="TreeGrafter"/>
</dbReference>
<dbReference type="Proteomes" id="UP000093796">
    <property type="component" value="Unassembled WGS sequence"/>
</dbReference>
<dbReference type="InterPro" id="IPR006076">
    <property type="entry name" value="FAD-dep_OxRdtase"/>
</dbReference>
<gene>
    <name evidence="7" type="primary">dadA</name>
    <name evidence="9" type="ORF">SRCM100623_01849</name>
</gene>
<evidence type="ECO:0000256" key="7">
    <source>
        <dbReference type="HAMAP-Rule" id="MF_01202"/>
    </source>
</evidence>
<dbReference type="EC" id="1.4.99.-" evidence="7"/>
<dbReference type="Gene3D" id="3.50.50.60">
    <property type="entry name" value="FAD/NAD(P)-binding domain"/>
    <property type="match status" value="2"/>
</dbReference>
<sequence>MKILVLGSGVVGVTSAWYLAKAGHEVTVVDRQPEAGMETSFANAGQVSPGYSAPWAGPGVPLKSISWLLMKYRPFVFWPMPDPHLWKWLFQMLENCTAAAYDRNKGRMVRLAEYSRDVMQDLRATTGITYDDRQQGTLQVFRTQKQLDATAKDIAVLKQYNVPYELLDVDGCVAAEPGLAASRQKIVGGLRLPGDETGDAFKFTQRLASMAQEAGVKFLYDTVVRRIRSESGRVTGVETSRGVLTADSYVLSLGSFSPALLRPLGIDLPVYPVKGYSLTASIQNADAAPVSTIMDETFKIGITRLGDRVRIGGTAELAGFSRRLRKPRRETLEHSVTDLFPGCCDVEQALFWTGLRPMTPDGTPVIGRTGLDNLFLNTGHGTLGWTMACGSGKVLADLMSNKKPDIDTADLNIFRYRQS</sequence>
<dbReference type="PANTHER" id="PTHR13847:SF280">
    <property type="entry name" value="D-AMINO ACID DEHYDROGENASE"/>
    <property type="match status" value="1"/>
</dbReference>
<dbReference type="InterPro" id="IPR023080">
    <property type="entry name" value="DadA"/>
</dbReference>
<evidence type="ECO:0000313" key="9">
    <source>
        <dbReference type="EMBL" id="OAZ72217.1"/>
    </source>
</evidence>
<evidence type="ECO:0000259" key="8">
    <source>
        <dbReference type="Pfam" id="PF01266"/>
    </source>
</evidence>
<dbReference type="Pfam" id="PF01266">
    <property type="entry name" value="DAO"/>
    <property type="match status" value="1"/>
</dbReference>
<dbReference type="NCBIfam" id="NF001933">
    <property type="entry name" value="PRK00711.1"/>
    <property type="match status" value="1"/>
</dbReference>
<comment type="cofactor">
    <cofactor evidence="1 7">
        <name>FAD</name>
        <dbReference type="ChEBI" id="CHEBI:57692"/>
    </cofactor>
</comment>
<evidence type="ECO:0000256" key="2">
    <source>
        <dbReference type="ARBA" id="ARBA00009410"/>
    </source>
</evidence>
<dbReference type="PATRIC" id="fig|438.15.peg.2054"/>
<feature type="binding site" evidence="7">
    <location>
        <begin position="3"/>
        <end position="17"/>
    </location>
    <ligand>
        <name>FAD</name>
        <dbReference type="ChEBI" id="CHEBI:57692"/>
    </ligand>
</feature>
<keyword evidence="3 7" id="KW-0285">Flavoprotein</keyword>
<dbReference type="AlphaFoldDB" id="A0A1A0DC69"/>
<comment type="caution">
    <text evidence="9">The sequence shown here is derived from an EMBL/GenBank/DDBJ whole genome shotgun (WGS) entry which is preliminary data.</text>
</comment>
<comment type="function">
    <text evidence="7">Oxidative deamination of D-amino acids.</text>
</comment>
<dbReference type="HAMAP" id="MF_01202">
    <property type="entry name" value="DadA"/>
    <property type="match status" value="1"/>
</dbReference>
<dbReference type="RefSeq" id="WP_003629521.1">
    <property type="nucleotide sequence ID" value="NZ_JBNPTE010000001.1"/>
</dbReference>
<organism evidence="9 10">
    <name type="scientific">Acetobacter pasteurianus</name>
    <name type="common">Acetobacter turbidans</name>
    <dbReference type="NCBI Taxonomy" id="438"/>
    <lineage>
        <taxon>Bacteria</taxon>
        <taxon>Pseudomonadati</taxon>
        <taxon>Pseudomonadota</taxon>
        <taxon>Alphaproteobacteria</taxon>
        <taxon>Acetobacterales</taxon>
        <taxon>Acetobacteraceae</taxon>
        <taxon>Acetobacter</taxon>
    </lineage>
</organism>
<keyword evidence="5 7" id="KW-0560">Oxidoreductase</keyword>
<protein>
    <recommendedName>
        <fullName evidence="7">D-amino acid dehydrogenase</fullName>
        <ecNumber evidence="7">1.4.99.-</ecNumber>
    </recommendedName>
</protein>
<accession>A0A1A0DC69</accession>
<dbReference type="Gene3D" id="3.30.9.10">
    <property type="entry name" value="D-Amino Acid Oxidase, subunit A, domain 2"/>
    <property type="match status" value="1"/>
</dbReference>
<comment type="similarity">
    <text evidence="2 7">Belongs to the DadA oxidoreductase family.</text>
</comment>
<evidence type="ECO:0000256" key="6">
    <source>
        <dbReference type="ARBA" id="ARBA00047884"/>
    </source>
</evidence>
<dbReference type="InterPro" id="IPR036188">
    <property type="entry name" value="FAD/NAD-bd_sf"/>
</dbReference>
<dbReference type="GO" id="GO:0008718">
    <property type="term" value="F:D-amino-acid dehydrogenase activity"/>
    <property type="evidence" value="ECO:0007669"/>
    <property type="project" value="UniProtKB-UniRule"/>
</dbReference>
<dbReference type="FunFam" id="3.50.50.60:FF:000020">
    <property type="entry name" value="D-amino acid dehydrogenase"/>
    <property type="match status" value="1"/>
</dbReference>
<feature type="domain" description="FAD dependent oxidoreductase" evidence="8">
    <location>
        <begin position="2"/>
        <end position="398"/>
    </location>
</feature>
<keyword evidence="4 7" id="KW-0274">FAD</keyword>
<dbReference type="EMBL" id="LYUD01000102">
    <property type="protein sequence ID" value="OAZ72217.1"/>
    <property type="molecule type" value="Genomic_DNA"/>
</dbReference>
<name>A0A1A0DC69_ACEPA</name>
<dbReference type="GO" id="GO:0005737">
    <property type="term" value="C:cytoplasm"/>
    <property type="evidence" value="ECO:0007669"/>
    <property type="project" value="TreeGrafter"/>
</dbReference>
<comment type="catalytic activity">
    <reaction evidence="6 7">
        <text>a D-alpha-amino acid + A + H2O = a 2-oxocarboxylate + AH2 + NH4(+)</text>
        <dbReference type="Rhea" id="RHEA:18125"/>
        <dbReference type="ChEBI" id="CHEBI:13193"/>
        <dbReference type="ChEBI" id="CHEBI:15377"/>
        <dbReference type="ChEBI" id="CHEBI:17499"/>
        <dbReference type="ChEBI" id="CHEBI:28938"/>
        <dbReference type="ChEBI" id="CHEBI:35179"/>
        <dbReference type="ChEBI" id="CHEBI:59871"/>
    </reaction>
</comment>
<dbReference type="SUPFAM" id="SSF54373">
    <property type="entry name" value="FAD-linked reductases, C-terminal domain"/>
    <property type="match status" value="1"/>
</dbReference>
<reference evidence="9 10" key="1">
    <citation type="submission" date="2016-05" db="EMBL/GenBank/DDBJ databases">
        <title>Genome sequencing of Acetobacter pasteurianus strain SRCM100623.</title>
        <authorList>
            <person name="Song Y.R."/>
        </authorList>
    </citation>
    <scope>NUCLEOTIDE SEQUENCE [LARGE SCALE GENOMIC DNA]</scope>
    <source>
        <strain evidence="9 10">SRCM100623</strain>
    </source>
</reference>
<dbReference type="SUPFAM" id="SSF51905">
    <property type="entry name" value="FAD/NAD(P)-binding domain"/>
    <property type="match status" value="1"/>
</dbReference>
<proteinExistence type="inferred from homology"/>
<dbReference type="GO" id="GO:0005886">
    <property type="term" value="C:plasma membrane"/>
    <property type="evidence" value="ECO:0007669"/>
    <property type="project" value="TreeGrafter"/>
</dbReference>
<dbReference type="eggNOG" id="COG0665">
    <property type="taxonomic scope" value="Bacteria"/>
</dbReference>
<dbReference type="OrthoDB" id="9805337at2"/>
<evidence type="ECO:0000256" key="1">
    <source>
        <dbReference type="ARBA" id="ARBA00001974"/>
    </source>
</evidence>
<evidence type="ECO:0000256" key="4">
    <source>
        <dbReference type="ARBA" id="ARBA00022827"/>
    </source>
</evidence>